<name>A0A090DPK2_MESPL</name>
<proteinExistence type="predicted"/>
<keyword evidence="3" id="KW-1185">Reference proteome</keyword>
<organism evidence="2 3">
    <name type="scientific">Mesorhizobium plurifarium</name>
    <dbReference type="NCBI Taxonomy" id="69974"/>
    <lineage>
        <taxon>Bacteria</taxon>
        <taxon>Pseudomonadati</taxon>
        <taxon>Pseudomonadota</taxon>
        <taxon>Alphaproteobacteria</taxon>
        <taxon>Hyphomicrobiales</taxon>
        <taxon>Phyllobacteriaceae</taxon>
        <taxon>Mesorhizobium</taxon>
    </lineage>
</organism>
<evidence type="ECO:0000313" key="3">
    <source>
        <dbReference type="Proteomes" id="UP000045285"/>
    </source>
</evidence>
<dbReference type="Proteomes" id="UP000045285">
    <property type="component" value="Unassembled WGS sequence"/>
</dbReference>
<feature type="region of interest" description="Disordered" evidence="1">
    <location>
        <begin position="1"/>
        <end position="26"/>
    </location>
</feature>
<evidence type="ECO:0000256" key="1">
    <source>
        <dbReference type="SAM" id="MobiDB-lite"/>
    </source>
</evidence>
<protein>
    <submittedName>
        <fullName evidence="2">Uncharacterized protein</fullName>
    </submittedName>
</protein>
<feature type="compositionally biased region" description="Polar residues" evidence="1">
    <location>
        <begin position="7"/>
        <end position="24"/>
    </location>
</feature>
<sequence>MKATRLTLPSTARTTRSPDGTNLSCLKRKETGRGMRCTGLKRAAPSLLRALREDWDQTWSIALAYTHCEAAQRPSGLRLHRMGAAKRPVIDKKPTVATKTFSGLPWCAGLVIAHLRLG</sequence>
<accession>A0A090DPK2</accession>
<reference evidence="3" key="1">
    <citation type="submission" date="2014-08" db="EMBL/GenBank/DDBJ databases">
        <authorList>
            <person name="Moulin L."/>
        </authorList>
    </citation>
    <scope>NUCLEOTIDE SEQUENCE [LARGE SCALE GENOMIC DNA]</scope>
</reference>
<dbReference type="AlphaFoldDB" id="A0A090DPK2"/>
<gene>
    <name evidence="2" type="ORF">MPL3356_270123</name>
</gene>
<dbReference type="EMBL" id="CCMZ01000020">
    <property type="protein sequence ID" value="CDX18464.1"/>
    <property type="molecule type" value="Genomic_DNA"/>
</dbReference>
<evidence type="ECO:0000313" key="2">
    <source>
        <dbReference type="EMBL" id="CDX18464.1"/>
    </source>
</evidence>